<dbReference type="CDD" id="cd02440">
    <property type="entry name" value="AdoMet_MTases"/>
    <property type="match status" value="1"/>
</dbReference>
<evidence type="ECO:0000256" key="1">
    <source>
        <dbReference type="ARBA" id="ARBA00022737"/>
    </source>
</evidence>
<evidence type="ECO:0000256" key="2">
    <source>
        <dbReference type="ARBA" id="ARBA00022803"/>
    </source>
</evidence>
<dbReference type="PANTHER" id="PTHR45586">
    <property type="entry name" value="TPR REPEAT-CONTAINING PROTEIN PA4667"/>
    <property type="match status" value="1"/>
</dbReference>
<dbReference type="InterPro" id="IPR013217">
    <property type="entry name" value="Methyltransf_12"/>
</dbReference>
<dbReference type="Pfam" id="PF08242">
    <property type="entry name" value="Methyltransf_12"/>
    <property type="match status" value="1"/>
</dbReference>
<sequence>MTDQLLRPAGDDTADLANPANPLNPAEFFLVSGYALRDAGDDAAAEAAFRQAVAADPACGEASGALAQLLADDARWDEAAEAFRVALSQEPGRIDWRTGLSDALVRRGHAAEAIALWQDLLERRPDSASGHRALARLRIGAGQPLEAIEHFREALFLDAGDAGTAVELADALVASGDPLAAVETLQPILRRRPDHAAGQSVLGRAWLDLGERAKALAALRACLDADPADPHGAELLIARIEGDTTETMSQAYVRALFDRYAERFDEDLTIRLKYQAPQTLRAAVDQVLGAGAADLHVLDVGCGTGLAGVAFRPLAARLHGSDLAPRMVKKAGSRGVYDGLEVGEMTAVMARDSGNWDLVVAADVLVYVGGLAEVMAAAALALKPGGLFCATTERCDGDGFALGPSRRFTHSPAYVRRMAAEAGLEIVVLEEAVPRWERGQPVPGLVLVARRAA</sequence>
<evidence type="ECO:0000259" key="3">
    <source>
        <dbReference type="Pfam" id="PF08242"/>
    </source>
</evidence>
<evidence type="ECO:0000313" key="4">
    <source>
        <dbReference type="EMBL" id="QQP87691.1"/>
    </source>
</evidence>
<dbReference type="Gene3D" id="3.40.50.150">
    <property type="entry name" value="Vaccinia Virus protein VP39"/>
    <property type="match status" value="1"/>
</dbReference>
<dbReference type="Pfam" id="PF13181">
    <property type="entry name" value="TPR_8"/>
    <property type="match status" value="1"/>
</dbReference>
<name>A0ABX7B583_9PROT</name>
<dbReference type="SUPFAM" id="SSF48452">
    <property type="entry name" value="TPR-like"/>
    <property type="match status" value="1"/>
</dbReference>
<reference evidence="4" key="1">
    <citation type="submission" date="2021-02" db="EMBL/GenBank/DDBJ databases">
        <title>Skermanella TT6 skin isolate.</title>
        <authorList>
            <person name="Lee K."/>
            <person name="Ganzorig M."/>
        </authorList>
    </citation>
    <scope>NUCLEOTIDE SEQUENCE</scope>
    <source>
        <strain evidence="4">TT6</strain>
    </source>
</reference>
<dbReference type="Pfam" id="PF14559">
    <property type="entry name" value="TPR_19"/>
    <property type="match status" value="1"/>
</dbReference>
<dbReference type="Proteomes" id="UP000595197">
    <property type="component" value="Chromosome"/>
</dbReference>
<keyword evidence="1" id="KW-0677">Repeat</keyword>
<dbReference type="PANTHER" id="PTHR45586:SF14">
    <property type="entry name" value="TETRATRICOPEPTIDE TPR_2 REPEAT PROTEIN"/>
    <property type="match status" value="1"/>
</dbReference>
<proteinExistence type="predicted"/>
<protein>
    <submittedName>
        <fullName evidence="4">Tetratricopeptide repeat protein</fullName>
    </submittedName>
</protein>
<keyword evidence="5" id="KW-1185">Reference proteome</keyword>
<dbReference type="Gene3D" id="1.25.40.10">
    <property type="entry name" value="Tetratricopeptide repeat domain"/>
    <property type="match status" value="1"/>
</dbReference>
<dbReference type="RefSeq" id="WP_201071288.1">
    <property type="nucleotide sequence ID" value="NZ_CP067420.1"/>
</dbReference>
<organism evidence="4 5">
    <name type="scientific">Skermanella cutis</name>
    <dbReference type="NCBI Taxonomy" id="2775420"/>
    <lineage>
        <taxon>Bacteria</taxon>
        <taxon>Pseudomonadati</taxon>
        <taxon>Pseudomonadota</taxon>
        <taxon>Alphaproteobacteria</taxon>
        <taxon>Rhodospirillales</taxon>
        <taxon>Azospirillaceae</taxon>
        <taxon>Skermanella</taxon>
    </lineage>
</organism>
<dbReference type="SUPFAM" id="SSF53335">
    <property type="entry name" value="S-adenosyl-L-methionine-dependent methyltransferases"/>
    <property type="match status" value="1"/>
</dbReference>
<dbReference type="Pfam" id="PF13432">
    <property type="entry name" value="TPR_16"/>
    <property type="match status" value="1"/>
</dbReference>
<dbReference type="InterPro" id="IPR051012">
    <property type="entry name" value="CellSynth/LPSAsmb/PSIAsmb"/>
</dbReference>
<feature type="domain" description="Methyltransferase type 12" evidence="3">
    <location>
        <begin position="298"/>
        <end position="388"/>
    </location>
</feature>
<evidence type="ECO:0000313" key="5">
    <source>
        <dbReference type="Proteomes" id="UP000595197"/>
    </source>
</evidence>
<dbReference type="InterPro" id="IPR011990">
    <property type="entry name" value="TPR-like_helical_dom_sf"/>
</dbReference>
<dbReference type="InterPro" id="IPR019734">
    <property type="entry name" value="TPR_rpt"/>
</dbReference>
<dbReference type="InterPro" id="IPR029063">
    <property type="entry name" value="SAM-dependent_MTases_sf"/>
</dbReference>
<gene>
    <name evidence="4" type="ORF">IGS68_16525</name>
</gene>
<keyword evidence="2" id="KW-0802">TPR repeat</keyword>
<dbReference type="SMART" id="SM00028">
    <property type="entry name" value="TPR"/>
    <property type="match status" value="4"/>
</dbReference>
<dbReference type="EMBL" id="CP067420">
    <property type="protein sequence ID" value="QQP87691.1"/>
    <property type="molecule type" value="Genomic_DNA"/>
</dbReference>
<accession>A0ABX7B583</accession>